<feature type="non-terminal residue" evidence="2">
    <location>
        <position position="1"/>
    </location>
</feature>
<evidence type="ECO:0000256" key="1">
    <source>
        <dbReference type="SAM" id="MobiDB-lite"/>
    </source>
</evidence>
<evidence type="ECO:0000313" key="3">
    <source>
        <dbReference type="Proteomes" id="UP000428333"/>
    </source>
</evidence>
<organism evidence="2 3">
    <name type="scientific">Rhododendron williamsianum</name>
    <dbReference type="NCBI Taxonomy" id="262921"/>
    <lineage>
        <taxon>Eukaryota</taxon>
        <taxon>Viridiplantae</taxon>
        <taxon>Streptophyta</taxon>
        <taxon>Embryophyta</taxon>
        <taxon>Tracheophyta</taxon>
        <taxon>Spermatophyta</taxon>
        <taxon>Magnoliopsida</taxon>
        <taxon>eudicotyledons</taxon>
        <taxon>Gunneridae</taxon>
        <taxon>Pentapetalae</taxon>
        <taxon>asterids</taxon>
        <taxon>Ericales</taxon>
        <taxon>Ericaceae</taxon>
        <taxon>Ericoideae</taxon>
        <taxon>Rhodoreae</taxon>
        <taxon>Rhododendron</taxon>
    </lineage>
</organism>
<evidence type="ECO:0000313" key="2">
    <source>
        <dbReference type="EMBL" id="KAE9455168.1"/>
    </source>
</evidence>
<sequence>MSRQADLGKIGMDGFAILEEYLRRNKKKPPPPPPPPHPEAQPRRPTTFLRPVVHPIEDPWRFREVVVITETKHHNFGAYGRQYIPVEPQLDIQLPIQVFKFVKCEISMSRQADLVEIGKDGFAILEEYYGRNKKKPPPHQEVQHRRPTPFFRPVVQPIQDPVIWRYRGAKSYEAVVITETKVVITETKHHTFGAYGRHFAQMAPQADYNHLVKVGLEGFAMVDEYFGPKRYQKQQQKYQKKQEPQMKQEVAPMKQGAIDRYEAANQYGGMAVLDYTDLAKIGMEGYTIGDEYYGRNKKKQLPPPPHQEVQHRRPTPFLRPVVQPIEDPVNWCYREAKIYEAVVITETKHYNFDAYGKQY</sequence>
<accession>A0A6A4LL83</accession>
<name>A0A6A4LL83_9ERIC</name>
<dbReference type="OrthoDB" id="1660139at2759"/>
<feature type="compositionally biased region" description="Pro residues" evidence="1">
    <location>
        <begin position="30"/>
        <end position="39"/>
    </location>
</feature>
<protein>
    <submittedName>
        <fullName evidence="2">Uncharacterized protein</fullName>
    </submittedName>
</protein>
<dbReference type="PANTHER" id="PTHR33484">
    <property type="entry name" value="BNAC07G33360D PROTEIN"/>
    <property type="match status" value="1"/>
</dbReference>
<dbReference type="EMBL" id="QEFC01001866">
    <property type="protein sequence ID" value="KAE9455168.1"/>
    <property type="molecule type" value="Genomic_DNA"/>
</dbReference>
<dbReference type="AlphaFoldDB" id="A0A6A4LL83"/>
<feature type="region of interest" description="Disordered" evidence="1">
    <location>
        <begin position="22"/>
        <end position="45"/>
    </location>
</feature>
<comment type="caution">
    <text evidence="2">The sequence shown here is derived from an EMBL/GenBank/DDBJ whole genome shotgun (WGS) entry which is preliminary data.</text>
</comment>
<reference evidence="2 3" key="1">
    <citation type="journal article" date="2019" name="Genome Biol. Evol.">
        <title>The Rhododendron genome and chromosomal organization provide insight into shared whole-genome duplications across the heath family (Ericaceae).</title>
        <authorList>
            <person name="Soza V.L."/>
            <person name="Lindsley D."/>
            <person name="Waalkes A."/>
            <person name="Ramage E."/>
            <person name="Patwardhan R.P."/>
            <person name="Burton J.N."/>
            <person name="Adey A."/>
            <person name="Kumar A."/>
            <person name="Qiu R."/>
            <person name="Shendure J."/>
            <person name="Hall B."/>
        </authorList>
    </citation>
    <scope>NUCLEOTIDE SEQUENCE [LARGE SCALE GENOMIC DNA]</scope>
    <source>
        <strain evidence="2">RSF 1966-606</strain>
    </source>
</reference>
<dbReference type="Proteomes" id="UP000428333">
    <property type="component" value="Linkage Group LG07"/>
</dbReference>
<gene>
    <name evidence="2" type="ORF">C3L33_12916</name>
</gene>
<keyword evidence="3" id="KW-1185">Reference proteome</keyword>
<proteinExistence type="predicted"/>